<evidence type="ECO:0000313" key="1">
    <source>
        <dbReference type="EMBL" id="KAK9893042.1"/>
    </source>
</evidence>
<name>A0AAW1VJG5_9CUCU</name>
<comment type="caution">
    <text evidence="1">The sequence shown here is derived from an EMBL/GenBank/DDBJ whole genome shotgun (WGS) entry which is preliminary data.</text>
</comment>
<keyword evidence="2" id="KW-1185">Reference proteome</keyword>
<organism evidence="1 2">
    <name type="scientific">Henosepilachna vigintioctopunctata</name>
    <dbReference type="NCBI Taxonomy" id="420089"/>
    <lineage>
        <taxon>Eukaryota</taxon>
        <taxon>Metazoa</taxon>
        <taxon>Ecdysozoa</taxon>
        <taxon>Arthropoda</taxon>
        <taxon>Hexapoda</taxon>
        <taxon>Insecta</taxon>
        <taxon>Pterygota</taxon>
        <taxon>Neoptera</taxon>
        <taxon>Endopterygota</taxon>
        <taxon>Coleoptera</taxon>
        <taxon>Polyphaga</taxon>
        <taxon>Cucujiformia</taxon>
        <taxon>Coccinelloidea</taxon>
        <taxon>Coccinellidae</taxon>
        <taxon>Epilachninae</taxon>
        <taxon>Epilachnini</taxon>
        <taxon>Henosepilachna</taxon>
    </lineage>
</organism>
<dbReference type="AlphaFoldDB" id="A0AAW1VJG5"/>
<gene>
    <name evidence="1" type="ORF">WA026_023342</name>
</gene>
<reference evidence="1 2" key="1">
    <citation type="submission" date="2023-03" db="EMBL/GenBank/DDBJ databases">
        <title>Genome insight into feeding habits of ladybird beetles.</title>
        <authorList>
            <person name="Li H.-S."/>
            <person name="Huang Y.-H."/>
            <person name="Pang H."/>
        </authorList>
    </citation>
    <scope>NUCLEOTIDE SEQUENCE [LARGE SCALE GENOMIC DNA]</scope>
    <source>
        <strain evidence="1">SYSU_2023b</strain>
        <tissue evidence="1">Whole body</tissue>
    </source>
</reference>
<dbReference type="EMBL" id="JARQZJ010000144">
    <property type="protein sequence ID" value="KAK9893042.1"/>
    <property type="molecule type" value="Genomic_DNA"/>
</dbReference>
<dbReference type="Proteomes" id="UP001431783">
    <property type="component" value="Unassembled WGS sequence"/>
</dbReference>
<proteinExistence type="predicted"/>
<protein>
    <submittedName>
        <fullName evidence="1">Uncharacterized protein</fullName>
    </submittedName>
</protein>
<evidence type="ECO:0000313" key="2">
    <source>
        <dbReference type="Proteomes" id="UP001431783"/>
    </source>
</evidence>
<sequence length="203" mass="22901">MKLRQETAAEQVEIHKPVKPTLKLKDLPSNTVFPITNAYLKKGKFGTAIVSEMNDQFVYLPQRSTEVLKKFNYMKEDIYGLKVTGLKEYLPPSVLFEIVELFSVRERTELSSSTVVDWCIQICHLATPIVGKVVKVVAGKDPQTGLSRAPEVLQLPTLKAFALIMKIADKFGIKESQLIRTRLLRQHLATETAQGNVDQTKKM</sequence>
<accession>A0AAW1VJG5</accession>